<keyword evidence="3" id="KW-1185">Reference proteome</keyword>
<proteinExistence type="predicted"/>
<organism evidence="2 3">
    <name type="scientific">Drechslerella dactyloides</name>
    <name type="common">Nematode-trapping fungus</name>
    <name type="synonym">Arthrobotrys dactyloides</name>
    <dbReference type="NCBI Taxonomy" id="74499"/>
    <lineage>
        <taxon>Eukaryota</taxon>
        <taxon>Fungi</taxon>
        <taxon>Dikarya</taxon>
        <taxon>Ascomycota</taxon>
        <taxon>Pezizomycotina</taxon>
        <taxon>Orbiliomycetes</taxon>
        <taxon>Orbiliales</taxon>
        <taxon>Orbiliaceae</taxon>
        <taxon>Drechslerella</taxon>
    </lineage>
</organism>
<comment type="caution">
    <text evidence="2">The sequence shown here is derived from an EMBL/GenBank/DDBJ whole genome shotgun (WGS) entry which is preliminary data.</text>
</comment>
<dbReference type="AlphaFoldDB" id="A0AAD6IS20"/>
<evidence type="ECO:0000256" key="1">
    <source>
        <dbReference type="SAM" id="MobiDB-lite"/>
    </source>
</evidence>
<dbReference type="Proteomes" id="UP001221413">
    <property type="component" value="Unassembled WGS sequence"/>
</dbReference>
<protein>
    <submittedName>
        <fullName evidence="2">Uncharacterized protein</fullName>
    </submittedName>
</protein>
<evidence type="ECO:0000313" key="3">
    <source>
        <dbReference type="Proteomes" id="UP001221413"/>
    </source>
</evidence>
<sequence>MMFKPIFERGISKLKIRSPPRLYNAIHRELHSSTCPAQSRNSKDQPKDIANAPATTKPTNPVAATIVKDFHKTGIAVTEPGVHVLNFAYESITLSQVLISPWPSNYEYFYKPLEDEVCGRDRVNLDETSHWCFAYSRLSPFRSPKAFSLYNDHKIYKMREALYTNSAFFKALIDRDEIETEPWDMTSSDVWSWLGLMLVNGLVSRNDVNRLPEPIVEITPGWQDEVHDIPDWAEY</sequence>
<reference evidence="2" key="1">
    <citation type="submission" date="2023-01" db="EMBL/GenBank/DDBJ databases">
        <title>The chitinases involved in constricting ring structure development in the nematode-trapping fungus Drechslerella dactyloides.</title>
        <authorList>
            <person name="Wang R."/>
            <person name="Zhang L."/>
            <person name="Tang P."/>
            <person name="Li S."/>
            <person name="Liang L."/>
        </authorList>
    </citation>
    <scope>NUCLEOTIDE SEQUENCE</scope>
    <source>
        <strain evidence="2">YMF1.00031</strain>
    </source>
</reference>
<name>A0AAD6IS20_DREDA</name>
<evidence type="ECO:0000313" key="2">
    <source>
        <dbReference type="EMBL" id="KAJ6257346.1"/>
    </source>
</evidence>
<feature type="region of interest" description="Disordered" evidence="1">
    <location>
        <begin position="34"/>
        <end position="57"/>
    </location>
</feature>
<gene>
    <name evidence="2" type="ORF">Dda_8235</name>
</gene>
<accession>A0AAD6IS20</accession>
<dbReference type="EMBL" id="JAQGDS010000011">
    <property type="protein sequence ID" value="KAJ6257346.1"/>
    <property type="molecule type" value="Genomic_DNA"/>
</dbReference>